<evidence type="ECO:0000256" key="3">
    <source>
        <dbReference type="ARBA" id="ARBA00023125"/>
    </source>
</evidence>
<proteinExistence type="predicted"/>
<evidence type="ECO:0000256" key="6">
    <source>
        <dbReference type="SAM" id="MobiDB-lite"/>
    </source>
</evidence>
<dbReference type="Proteomes" id="UP000654913">
    <property type="component" value="Chromosome 1"/>
</dbReference>
<evidence type="ECO:0000256" key="2">
    <source>
        <dbReference type="ARBA" id="ARBA00023015"/>
    </source>
</evidence>
<feature type="domain" description="Zn(2)-C6 fungal-type" evidence="7">
    <location>
        <begin position="20"/>
        <end position="50"/>
    </location>
</feature>
<dbReference type="SUPFAM" id="SSF57701">
    <property type="entry name" value="Zn2/Cys6 DNA-binding domain"/>
    <property type="match status" value="1"/>
</dbReference>
<reference evidence="8" key="1">
    <citation type="submission" date="2021-01" db="EMBL/GenBank/DDBJ databases">
        <authorList>
            <consortium name="Aspergillus puulaauensis MK2 genome sequencing consortium"/>
            <person name="Kazuki M."/>
            <person name="Futagami T."/>
        </authorList>
    </citation>
    <scope>NUCLEOTIDE SEQUENCE</scope>
    <source>
        <strain evidence="8">MK2</strain>
    </source>
</reference>
<dbReference type="PROSITE" id="PS00463">
    <property type="entry name" value="ZN2_CY6_FUNGAL_1"/>
    <property type="match status" value="1"/>
</dbReference>
<dbReference type="Pfam" id="PF00172">
    <property type="entry name" value="Zn_clus"/>
    <property type="match status" value="1"/>
</dbReference>
<dbReference type="InterPro" id="IPR021858">
    <property type="entry name" value="Fun_TF"/>
</dbReference>
<dbReference type="GeneID" id="64967390"/>
<keyword evidence="3" id="KW-0238">DNA-binding</keyword>
<comment type="subcellular location">
    <subcellularLocation>
        <location evidence="1">Nucleus</location>
    </subcellularLocation>
</comment>
<dbReference type="Gene3D" id="4.10.240.10">
    <property type="entry name" value="Zn(2)-C6 fungal-type DNA-binding domain"/>
    <property type="match status" value="1"/>
</dbReference>
<name>A0A7R7XA09_9EURO</name>
<evidence type="ECO:0000313" key="8">
    <source>
        <dbReference type="EMBL" id="BCS17385.1"/>
    </source>
</evidence>
<evidence type="ECO:0000256" key="1">
    <source>
        <dbReference type="ARBA" id="ARBA00004123"/>
    </source>
</evidence>
<dbReference type="PANTHER" id="PTHR37534:SF49">
    <property type="entry name" value="LYSINE BIOSYNTHESIS REGULATORY PROTEIN LYS14"/>
    <property type="match status" value="1"/>
</dbReference>
<evidence type="ECO:0000256" key="5">
    <source>
        <dbReference type="ARBA" id="ARBA00023242"/>
    </source>
</evidence>
<evidence type="ECO:0000256" key="4">
    <source>
        <dbReference type="ARBA" id="ARBA00023163"/>
    </source>
</evidence>
<dbReference type="GO" id="GO:0000976">
    <property type="term" value="F:transcription cis-regulatory region binding"/>
    <property type="evidence" value="ECO:0007669"/>
    <property type="project" value="TreeGrafter"/>
</dbReference>
<keyword evidence="2" id="KW-0805">Transcription regulation</keyword>
<dbReference type="RefSeq" id="XP_041549579.1">
    <property type="nucleotide sequence ID" value="XM_041698297.1"/>
</dbReference>
<dbReference type="Pfam" id="PF11951">
    <property type="entry name" value="Fungal_trans_2"/>
    <property type="match status" value="1"/>
</dbReference>
<keyword evidence="9" id="KW-1185">Reference proteome</keyword>
<dbReference type="PROSITE" id="PS50048">
    <property type="entry name" value="ZN2_CY6_FUNGAL_2"/>
    <property type="match status" value="1"/>
</dbReference>
<dbReference type="SMART" id="SM00066">
    <property type="entry name" value="GAL4"/>
    <property type="match status" value="1"/>
</dbReference>
<keyword evidence="4" id="KW-0804">Transcription</keyword>
<dbReference type="GO" id="GO:0000981">
    <property type="term" value="F:DNA-binding transcription factor activity, RNA polymerase II-specific"/>
    <property type="evidence" value="ECO:0007669"/>
    <property type="project" value="InterPro"/>
</dbReference>
<dbReference type="InterPro" id="IPR036864">
    <property type="entry name" value="Zn2-C6_fun-type_DNA-bd_sf"/>
</dbReference>
<organism evidence="8 9">
    <name type="scientific">Aspergillus puulaauensis</name>
    <dbReference type="NCBI Taxonomy" id="1220207"/>
    <lineage>
        <taxon>Eukaryota</taxon>
        <taxon>Fungi</taxon>
        <taxon>Dikarya</taxon>
        <taxon>Ascomycota</taxon>
        <taxon>Pezizomycotina</taxon>
        <taxon>Eurotiomycetes</taxon>
        <taxon>Eurotiomycetidae</taxon>
        <taxon>Eurotiales</taxon>
        <taxon>Aspergillaceae</taxon>
        <taxon>Aspergillus</taxon>
    </lineage>
</organism>
<evidence type="ECO:0000259" key="7">
    <source>
        <dbReference type="PROSITE" id="PS50048"/>
    </source>
</evidence>
<reference evidence="8" key="2">
    <citation type="submission" date="2021-02" db="EMBL/GenBank/DDBJ databases">
        <title>Aspergillus puulaauensis MK2 genome sequence.</title>
        <authorList>
            <person name="Futagami T."/>
            <person name="Mori K."/>
            <person name="Kadooka C."/>
            <person name="Tanaka T."/>
        </authorList>
    </citation>
    <scope>NUCLEOTIDE SEQUENCE</scope>
    <source>
        <strain evidence="8">MK2</strain>
    </source>
</reference>
<dbReference type="GO" id="GO:0045944">
    <property type="term" value="P:positive regulation of transcription by RNA polymerase II"/>
    <property type="evidence" value="ECO:0007669"/>
    <property type="project" value="TreeGrafter"/>
</dbReference>
<feature type="region of interest" description="Disordered" evidence="6">
    <location>
        <begin position="75"/>
        <end position="97"/>
    </location>
</feature>
<dbReference type="GO" id="GO:0008270">
    <property type="term" value="F:zinc ion binding"/>
    <property type="evidence" value="ECO:0007669"/>
    <property type="project" value="InterPro"/>
</dbReference>
<protein>
    <recommendedName>
        <fullName evidence="7">Zn(2)-C6 fungal-type domain-containing protein</fullName>
    </recommendedName>
</protein>
<sequence length="587" mass="66017">MEPAKMQRQGKNLSTRSPHGCSNCRRSKVKCDEQKPSCTRCWRKDLQCSSPVQLRWESTYRDRGVAFGRSGVWAKSLPTKGQGQGQGQGQSASFPNGTTWLSTPTIHSWAFVNNDTSFIQRLSEEEQDHAKRHLLPAFDAKIAIGEQQPNEIILSSLSSPKSSPHQAICIDEAFTPTIPSSPGLFPSLDVVGNRVLFDYYINQICPRTGHGALSQSPFVSVILPYCISAPPTVLRAIQALAACHWSQYDPQYTNISLRLKSRVLMDFRKQINVGRTVLASKDRELLVIAMFLCLFDIVDHCDQQWIVHLQGAKDIIRLRKRQQLLTGPNEGTQQDEVSSFVELFFAFQDVMGRTACAKADLFGSSYWCEDDITINPWMGCSPALVSILFSVMDLSRSRRDMVSDEDQMTFDLRANALNNNLAHLKQECSVPEQDRTIQRVAELKKLACLVFLNCALFGGRPSDPLIKSYIRNMLQEIVKLLDLERSCHVIWPLFVAAVELDPLDVELSVHPDTQSMTDGRRLVFELLEKMAKSSVSSVSRTRVVIEQVWKARDFSLSSSSEPKRPSISDINDWEQYVVPVSDALSLV</sequence>
<accession>A0A7R7XA09</accession>
<dbReference type="EMBL" id="AP024443">
    <property type="protein sequence ID" value="BCS17385.1"/>
    <property type="molecule type" value="Genomic_DNA"/>
</dbReference>
<dbReference type="OrthoDB" id="5069333at2759"/>
<gene>
    <name evidence="8" type="ORF">APUU_10213A</name>
</gene>
<dbReference type="CDD" id="cd00067">
    <property type="entry name" value="GAL4"/>
    <property type="match status" value="1"/>
</dbReference>
<feature type="region of interest" description="Disordered" evidence="6">
    <location>
        <begin position="1"/>
        <end position="22"/>
    </location>
</feature>
<dbReference type="GO" id="GO:0005634">
    <property type="term" value="C:nucleus"/>
    <property type="evidence" value="ECO:0007669"/>
    <property type="project" value="UniProtKB-SubCell"/>
</dbReference>
<keyword evidence="5" id="KW-0539">Nucleus</keyword>
<dbReference type="KEGG" id="apuu:APUU_10213A"/>
<dbReference type="InterPro" id="IPR001138">
    <property type="entry name" value="Zn2Cys6_DnaBD"/>
</dbReference>
<evidence type="ECO:0000313" key="9">
    <source>
        <dbReference type="Proteomes" id="UP000654913"/>
    </source>
</evidence>
<dbReference type="AlphaFoldDB" id="A0A7R7XA09"/>
<dbReference type="PANTHER" id="PTHR37534">
    <property type="entry name" value="TRANSCRIPTIONAL ACTIVATOR PROTEIN UGA3"/>
    <property type="match status" value="1"/>
</dbReference>